<sequence>MGLSCSLCGHVMLSYNNYSKHLCCTHGDEGAKAASELVKERRLTAKVTGQHECTLCNLRSSLKALNKALNQEKTKNSADCDKDLSAPGPGSTDTESEPQDSDSGSTEMESESLDSSGDSDSHNDSEKSDSRGSVSDAIKEGKCTKSRDRAEKMLDHIRAYINRLDRKGTDEAKLALHEVERKLWKMLNTFGEKLTEDIVLVELDSDEDDDIDSVDQGSPDEEDDNASHDLDASDEDDDDVFCRKCGDVQPPGNSDVLTDWIRCNDCDAWAHKECLDSRGCIFCGIGMCETASSTESEVSWDQAPIYYQNTLTCTYEEVIRLLQG</sequence>
<dbReference type="InterPro" id="IPR013087">
    <property type="entry name" value="Znf_C2H2_type"/>
</dbReference>
<keyword evidence="4" id="KW-1185">Reference proteome</keyword>
<name>A0A0N4W2J9_HAEPC</name>
<dbReference type="AlphaFoldDB" id="A0A0N4W2J9"/>
<dbReference type="PROSITE" id="PS50081">
    <property type="entry name" value="ZF_DAG_PE_2"/>
    <property type="match status" value="1"/>
</dbReference>
<evidence type="ECO:0000313" key="3">
    <source>
        <dbReference type="EMBL" id="VDO22059.1"/>
    </source>
</evidence>
<feature type="domain" description="Phorbol-ester/DAG-type" evidence="2">
    <location>
        <begin position="227"/>
        <end position="283"/>
    </location>
</feature>
<accession>A0A0N4W2J9</accession>
<dbReference type="PROSITE" id="PS00028">
    <property type="entry name" value="ZINC_FINGER_C2H2_1"/>
    <property type="match status" value="1"/>
</dbReference>
<dbReference type="EMBL" id="UZAF01016160">
    <property type="protein sequence ID" value="VDO22059.1"/>
    <property type="molecule type" value="Genomic_DNA"/>
</dbReference>
<evidence type="ECO:0000256" key="1">
    <source>
        <dbReference type="SAM" id="MobiDB-lite"/>
    </source>
</evidence>
<feature type="compositionally biased region" description="Acidic residues" evidence="1">
    <location>
        <begin position="205"/>
        <end position="224"/>
    </location>
</feature>
<feature type="region of interest" description="Disordered" evidence="1">
    <location>
        <begin position="72"/>
        <end position="147"/>
    </location>
</feature>
<reference evidence="5" key="1">
    <citation type="submission" date="2017-02" db="UniProtKB">
        <authorList>
            <consortium name="WormBaseParasite"/>
        </authorList>
    </citation>
    <scope>IDENTIFICATION</scope>
</reference>
<dbReference type="Proteomes" id="UP000268014">
    <property type="component" value="Unassembled WGS sequence"/>
</dbReference>
<gene>
    <name evidence="3" type="ORF">HPLM_LOCUS3951</name>
</gene>
<feature type="compositionally biased region" description="Basic and acidic residues" evidence="1">
    <location>
        <begin position="72"/>
        <end position="84"/>
    </location>
</feature>
<organism evidence="5">
    <name type="scientific">Haemonchus placei</name>
    <name type="common">Barber's pole worm</name>
    <dbReference type="NCBI Taxonomy" id="6290"/>
    <lineage>
        <taxon>Eukaryota</taxon>
        <taxon>Metazoa</taxon>
        <taxon>Ecdysozoa</taxon>
        <taxon>Nematoda</taxon>
        <taxon>Chromadorea</taxon>
        <taxon>Rhabditida</taxon>
        <taxon>Rhabditina</taxon>
        <taxon>Rhabditomorpha</taxon>
        <taxon>Strongyloidea</taxon>
        <taxon>Trichostrongylidae</taxon>
        <taxon>Haemonchus</taxon>
    </lineage>
</organism>
<dbReference type="InterPro" id="IPR011011">
    <property type="entry name" value="Znf_FYVE_PHD"/>
</dbReference>
<dbReference type="OrthoDB" id="8194222at2759"/>
<evidence type="ECO:0000259" key="2">
    <source>
        <dbReference type="PROSITE" id="PS50081"/>
    </source>
</evidence>
<dbReference type="InterPro" id="IPR002219">
    <property type="entry name" value="PKC_DAG/PE"/>
</dbReference>
<proteinExistence type="predicted"/>
<dbReference type="SUPFAM" id="SSF57903">
    <property type="entry name" value="FYVE/PHD zinc finger"/>
    <property type="match status" value="1"/>
</dbReference>
<protein>
    <submittedName>
        <fullName evidence="5">Phorbol-ester/DAG-type domain-containing protein</fullName>
    </submittedName>
</protein>
<evidence type="ECO:0000313" key="4">
    <source>
        <dbReference type="Proteomes" id="UP000268014"/>
    </source>
</evidence>
<feature type="compositionally biased region" description="Basic and acidic residues" evidence="1">
    <location>
        <begin position="119"/>
        <end position="130"/>
    </location>
</feature>
<reference evidence="3 4" key="2">
    <citation type="submission" date="2018-11" db="EMBL/GenBank/DDBJ databases">
        <authorList>
            <consortium name="Pathogen Informatics"/>
        </authorList>
    </citation>
    <scope>NUCLEOTIDE SEQUENCE [LARGE SCALE GENOMIC DNA]</scope>
    <source>
        <strain evidence="3 4">MHpl1</strain>
    </source>
</reference>
<feature type="region of interest" description="Disordered" evidence="1">
    <location>
        <begin position="205"/>
        <end position="236"/>
    </location>
</feature>
<dbReference type="WBParaSite" id="HPLM_0000395901-mRNA-1">
    <property type="protein sequence ID" value="HPLM_0000395901-mRNA-1"/>
    <property type="gene ID" value="HPLM_0000395901"/>
</dbReference>
<feature type="compositionally biased region" description="Basic and acidic residues" evidence="1">
    <location>
        <begin position="137"/>
        <end position="147"/>
    </location>
</feature>
<evidence type="ECO:0000313" key="5">
    <source>
        <dbReference type="WBParaSite" id="HPLM_0000395901-mRNA-1"/>
    </source>
</evidence>